<dbReference type="STRING" id="1385512.N784_01415"/>
<sequence>MLFFGVYVFIIGLIFGSFYNVVGLRAPKSEGFFTSRSKCPQCAHMLTWVELVPVFSYAIQKGRCRMCQEKIAWMYPVVEISTALLFVCSYVVFDYSVELIVSICFMSLLMIVFVTDITYMIIPDKVLVYFLPLFIILRAIEPLTPWYDSVVGAVVGVGIIAVIIFVSRGGMGAGDMKLFGVIGVVLGVKKTVLAFLLSTLSGAVISGVLLAFGIIQRNKPIPFGPFIIFGSIVAYFIGDSLIDWYVTTFFR</sequence>
<gene>
    <name evidence="10" type="ORF">N784_01415</name>
</gene>
<reference evidence="10 11" key="1">
    <citation type="submission" date="2013-08" db="EMBL/GenBank/DDBJ databases">
        <authorList>
            <person name="Huang J."/>
            <person name="Wang G."/>
        </authorList>
    </citation>
    <scope>NUCLEOTIDE SEQUENCE [LARGE SCALE GENOMIC DNA]</scope>
    <source>
        <strain evidence="10 11">JSM 072002</strain>
    </source>
</reference>
<dbReference type="Proteomes" id="UP000030401">
    <property type="component" value="Unassembled WGS sequence"/>
</dbReference>
<name>A0A0A5GAJ8_9BACI</name>
<evidence type="ECO:0000259" key="8">
    <source>
        <dbReference type="Pfam" id="PF01478"/>
    </source>
</evidence>
<feature type="transmembrane region" description="Helical" evidence="7">
    <location>
        <begin position="71"/>
        <end position="93"/>
    </location>
</feature>
<feature type="transmembrane region" description="Helical" evidence="7">
    <location>
        <begin position="221"/>
        <end position="246"/>
    </location>
</feature>
<feature type="transmembrane region" description="Helical" evidence="7">
    <location>
        <begin position="192"/>
        <end position="215"/>
    </location>
</feature>
<evidence type="ECO:0000313" key="11">
    <source>
        <dbReference type="Proteomes" id="UP000030401"/>
    </source>
</evidence>
<dbReference type="eggNOG" id="COG1989">
    <property type="taxonomic scope" value="Bacteria"/>
</dbReference>
<dbReference type="RefSeq" id="WP_036831243.1">
    <property type="nucleotide sequence ID" value="NZ_AVPG01000001.1"/>
</dbReference>
<accession>A0A0A5GAJ8</accession>
<keyword evidence="4 7" id="KW-0812">Transmembrane</keyword>
<dbReference type="GO" id="GO:0005886">
    <property type="term" value="C:plasma membrane"/>
    <property type="evidence" value="ECO:0007669"/>
    <property type="project" value="UniProtKB-SubCell"/>
</dbReference>
<dbReference type="Pfam" id="PF01478">
    <property type="entry name" value="Peptidase_A24"/>
    <property type="match status" value="1"/>
</dbReference>
<evidence type="ECO:0000256" key="3">
    <source>
        <dbReference type="ARBA" id="ARBA00022475"/>
    </source>
</evidence>
<dbReference type="Gene3D" id="1.20.120.1220">
    <property type="match status" value="1"/>
</dbReference>
<evidence type="ECO:0000256" key="4">
    <source>
        <dbReference type="ARBA" id="ARBA00022692"/>
    </source>
</evidence>
<dbReference type="PANTHER" id="PTHR30487">
    <property type="entry name" value="TYPE 4 PREPILIN-LIKE PROTEINS LEADER PEPTIDE-PROCESSING ENZYME"/>
    <property type="match status" value="1"/>
</dbReference>
<feature type="transmembrane region" description="Helical" evidence="7">
    <location>
        <begin position="6"/>
        <end position="26"/>
    </location>
</feature>
<feature type="domain" description="Prepilin type IV endopeptidase peptidase" evidence="8">
    <location>
        <begin position="104"/>
        <end position="206"/>
    </location>
</feature>
<protein>
    <submittedName>
        <fullName evidence="10">Prepilin peptidase</fullName>
    </submittedName>
</protein>
<dbReference type="InterPro" id="IPR050882">
    <property type="entry name" value="Prepilin_peptidase/N-MTase"/>
</dbReference>
<feature type="transmembrane region" description="Helical" evidence="7">
    <location>
        <begin position="126"/>
        <end position="144"/>
    </location>
</feature>
<comment type="similarity">
    <text evidence="2">Belongs to the peptidase A24 family.</text>
</comment>
<feature type="domain" description="Prepilin peptidase A24 N-terminal" evidence="9">
    <location>
        <begin position="10"/>
        <end position="92"/>
    </location>
</feature>
<keyword evidence="3" id="KW-1003">Cell membrane</keyword>
<dbReference type="PANTHER" id="PTHR30487:SF0">
    <property type="entry name" value="PREPILIN LEADER PEPTIDASE_N-METHYLTRANSFERASE-RELATED"/>
    <property type="match status" value="1"/>
</dbReference>
<comment type="subcellular location">
    <subcellularLocation>
        <location evidence="1">Cell membrane</location>
        <topology evidence="1">Multi-pass membrane protein</topology>
    </subcellularLocation>
</comment>
<feature type="transmembrane region" description="Helical" evidence="7">
    <location>
        <begin position="150"/>
        <end position="171"/>
    </location>
</feature>
<evidence type="ECO:0000256" key="1">
    <source>
        <dbReference type="ARBA" id="ARBA00004651"/>
    </source>
</evidence>
<dbReference type="OrthoDB" id="9789291at2"/>
<dbReference type="EMBL" id="AVPG01000001">
    <property type="protein sequence ID" value="KGX89019.1"/>
    <property type="molecule type" value="Genomic_DNA"/>
</dbReference>
<evidence type="ECO:0000256" key="7">
    <source>
        <dbReference type="SAM" id="Phobius"/>
    </source>
</evidence>
<keyword evidence="5 7" id="KW-1133">Transmembrane helix</keyword>
<dbReference type="GO" id="GO:0004190">
    <property type="term" value="F:aspartic-type endopeptidase activity"/>
    <property type="evidence" value="ECO:0007669"/>
    <property type="project" value="InterPro"/>
</dbReference>
<keyword evidence="11" id="KW-1185">Reference proteome</keyword>
<organism evidence="10 11">
    <name type="scientific">Pontibacillus litoralis JSM 072002</name>
    <dbReference type="NCBI Taxonomy" id="1385512"/>
    <lineage>
        <taxon>Bacteria</taxon>
        <taxon>Bacillati</taxon>
        <taxon>Bacillota</taxon>
        <taxon>Bacilli</taxon>
        <taxon>Bacillales</taxon>
        <taxon>Bacillaceae</taxon>
        <taxon>Pontibacillus</taxon>
    </lineage>
</organism>
<evidence type="ECO:0000256" key="6">
    <source>
        <dbReference type="ARBA" id="ARBA00023136"/>
    </source>
</evidence>
<evidence type="ECO:0000259" key="9">
    <source>
        <dbReference type="Pfam" id="PF06750"/>
    </source>
</evidence>
<dbReference type="InterPro" id="IPR010627">
    <property type="entry name" value="Prepilin_pept_A24_N"/>
</dbReference>
<keyword evidence="6 7" id="KW-0472">Membrane</keyword>
<dbReference type="InterPro" id="IPR000045">
    <property type="entry name" value="Prepilin_IV_endopep_pep"/>
</dbReference>
<proteinExistence type="inferred from homology"/>
<dbReference type="GO" id="GO:0006465">
    <property type="term" value="P:signal peptide processing"/>
    <property type="evidence" value="ECO:0007669"/>
    <property type="project" value="TreeGrafter"/>
</dbReference>
<dbReference type="AlphaFoldDB" id="A0A0A5GAJ8"/>
<evidence type="ECO:0000313" key="10">
    <source>
        <dbReference type="EMBL" id="KGX89019.1"/>
    </source>
</evidence>
<evidence type="ECO:0000256" key="5">
    <source>
        <dbReference type="ARBA" id="ARBA00022989"/>
    </source>
</evidence>
<comment type="caution">
    <text evidence="10">The sequence shown here is derived from an EMBL/GenBank/DDBJ whole genome shotgun (WGS) entry which is preliminary data.</text>
</comment>
<evidence type="ECO:0000256" key="2">
    <source>
        <dbReference type="ARBA" id="ARBA00005801"/>
    </source>
</evidence>
<dbReference type="Pfam" id="PF06750">
    <property type="entry name" value="A24_N_bact"/>
    <property type="match status" value="1"/>
</dbReference>
<feature type="transmembrane region" description="Helical" evidence="7">
    <location>
        <begin position="99"/>
        <end position="119"/>
    </location>
</feature>